<dbReference type="EMBL" id="LLZZ01000053">
    <property type="protein sequence ID" value="KTB10474.1"/>
    <property type="molecule type" value="Genomic_DNA"/>
</dbReference>
<dbReference type="GO" id="GO:1904423">
    <property type="term" value="C:dehydrodolichyl diphosphate synthase complex"/>
    <property type="evidence" value="ECO:0007669"/>
    <property type="project" value="EnsemblFungi"/>
</dbReference>
<dbReference type="OMA" id="NMGFLPW"/>
<dbReference type="GO" id="GO:0043048">
    <property type="term" value="P:dolichyl monophosphate biosynthetic process"/>
    <property type="evidence" value="ECO:0007669"/>
    <property type="project" value="EnsemblFungi"/>
</dbReference>
<dbReference type="EC" id="2.5.1.87" evidence="5"/>
<evidence type="ECO:0000313" key="13">
    <source>
        <dbReference type="EMBL" id="KTB10474.1"/>
    </source>
</evidence>
<dbReference type="GO" id="GO:0005789">
    <property type="term" value="C:endoplasmic reticulum membrane"/>
    <property type="evidence" value="ECO:0007669"/>
    <property type="project" value="UniProtKB-SubCell"/>
</dbReference>
<dbReference type="Gene3D" id="3.40.1180.10">
    <property type="entry name" value="Decaprenyl diphosphate synthase-like"/>
    <property type="match status" value="1"/>
</dbReference>
<evidence type="ECO:0000256" key="3">
    <source>
        <dbReference type="ARBA" id="ARBA00004922"/>
    </source>
</evidence>
<accession>A0A0W0CF17</accession>
<dbReference type="VEuPathDB" id="FungiDB:B1J91_J09042g"/>
<keyword evidence="10" id="KW-1133">Transmembrane helix</keyword>
<proteinExistence type="inferred from homology"/>
<comment type="similarity">
    <text evidence="4">Belongs to the UPP synthase family.</text>
</comment>
<evidence type="ECO:0000256" key="9">
    <source>
        <dbReference type="ARBA" id="ARBA00022842"/>
    </source>
</evidence>
<evidence type="ECO:0000256" key="8">
    <source>
        <dbReference type="ARBA" id="ARBA00022824"/>
    </source>
</evidence>
<reference evidence="13 14" key="1">
    <citation type="submission" date="2015-10" db="EMBL/GenBank/DDBJ databases">
        <title>Draft genomes sequences of Candida glabrata isolates 1A, 1B, 2A, 2B, 3A and 3B.</title>
        <authorList>
            <person name="Haavelsrud O.E."/>
            <person name="Gaustad P."/>
        </authorList>
    </citation>
    <scope>NUCLEOTIDE SEQUENCE [LARGE SCALE GENOMIC DNA]</scope>
    <source>
        <strain evidence="13">910700640</strain>
    </source>
</reference>
<evidence type="ECO:0000256" key="11">
    <source>
        <dbReference type="ARBA" id="ARBA00023136"/>
    </source>
</evidence>
<gene>
    <name evidence="13" type="ORF">AO440_003153</name>
</gene>
<keyword evidence="11" id="KW-0472">Membrane</keyword>
<dbReference type="PANTHER" id="PTHR21528:SF0">
    <property type="entry name" value="DEHYDRODOLICHYL DIPHOSPHATE SYNTHASE COMPLEX SUBUNIT NUS1"/>
    <property type="match status" value="1"/>
</dbReference>
<dbReference type="InterPro" id="IPR036424">
    <property type="entry name" value="UPP_synth-like_sf"/>
</dbReference>
<evidence type="ECO:0000313" key="14">
    <source>
        <dbReference type="Proteomes" id="UP000054886"/>
    </source>
</evidence>
<comment type="subcellular location">
    <subcellularLocation>
        <location evidence="2">Endoplasmic reticulum membrane</location>
    </subcellularLocation>
</comment>
<evidence type="ECO:0000256" key="6">
    <source>
        <dbReference type="ARBA" id="ARBA00022679"/>
    </source>
</evidence>
<evidence type="ECO:0000256" key="7">
    <source>
        <dbReference type="ARBA" id="ARBA00022692"/>
    </source>
</evidence>
<organism evidence="13 14">
    <name type="scientific">Candida glabrata</name>
    <name type="common">Yeast</name>
    <name type="synonym">Torulopsis glabrata</name>
    <dbReference type="NCBI Taxonomy" id="5478"/>
    <lineage>
        <taxon>Eukaryota</taxon>
        <taxon>Fungi</taxon>
        <taxon>Dikarya</taxon>
        <taxon>Ascomycota</taxon>
        <taxon>Saccharomycotina</taxon>
        <taxon>Saccharomycetes</taxon>
        <taxon>Saccharomycetales</taxon>
        <taxon>Saccharomycetaceae</taxon>
        <taxon>Nakaseomyces</taxon>
    </lineage>
</organism>
<dbReference type="InterPro" id="IPR038887">
    <property type="entry name" value="Nus1/NgBR"/>
</dbReference>
<keyword evidence="9" id="KW-0460">Magnesium</keyword>
<comment type="cofactor">
    <cofactor evidence="1">
        <name>Mg(2+)</name>
        <dbReference type="ChEBI" id="CHEBI:18420"/>
    </cofactor>
</comment>
<evidence type="ECO:0000256" key="1">
    <source>
        <dbReference type="ARBA" id="ARBA00001946"/>
    </source>
</evidence>
<dbReference type="VEuPathDB" id="FungiDB:CAGL0J09042g"/>
<sequence>MVEIRDDLVEDIVELTRRIPILHIEESGPLLVDLAPEKECLTNGSANTKIRYAQAILDSVLTEFGGGNSGSSFYEIQVPDGDVKKGRLIFRQFSKLEKFVYKILLAIIFFVFGMLRYALYQYNQMRLSLLHLIYNPSRIPHLIRRDTLRLKKMPTRVAFILEAKPIGQVGGGLYGLLSNAAEVVSWSVYAGVKEVILYDMDGYFQKNIFHLEDEIYSSLTNYSSRNSIPNFTIYVPHSGKTYKRYHTGNNESREHISITVLSHIDGRPTVVNVVKSIIQLCKESKMSVGEISMELVNSVLTRLVCDEPDLLVYFGPTLDLQGFPPWQIRLTELFWEQDNNRVSYSVFIRALNHYSNCKINLGK</sequence>
<evidence type="ECO:0000256" key="4">
    <source>
        <dbReference type="ARBA" id="ARBA00005432"/>
    </source>
</evidence>
<comment type="pathway">
    <text evidence="3">Protein modification; protein glycosylation.</text>
</comment>
<comment type="caution">
    <text evidence="13">The sequence shown here is derived from an EMBL/GenBank/DDBJ whole genome shotgun (WGS) entry which is preliminary data.</text>
</comment>
<dbReference type="PANTHER" id="PTHR21528">
    <property type="entry name" value="DEHYDRODOLICHYL DIPHOSPHATE SYNTHASE COMPLEX SUBUNIT NUS1"/>
    <property type="match status" value="1"/>
</dbReference>
<dbReference type="GO" id="GO:0005811">
    <property type="term" value="C:lipid droplet"/>
    <property type="evidence" value="ECO:0007669"/>
    <property type="project" value="EnsemblFungi"/>
</dbReference>
<dbReference type="PhylomeDB" id="A0A0W0CF17"/>
<dbReference type="AlphaFoldDB" id="A0A0W0CF17"/>
<comment type="catalytic activity">
    <reaction evidence="12">
        <text>n isopentenyl diphosphate + (2E,6E)-farnesyl diphosphate = a di-trans,poly-cis-polyprenyl diphosphate + n diphosphate</text>
        <dbReference type="Rhea" id="RHEA:53008"/>
        <dbReference type="Rhea" id="RHEA-COMP:19494"/>
        <dbReference type="ChEBI" id="CHEBI:33019"/>
        <dbReference type="ChEBI" id="CHEBI:128769"/>
        <dbReference type="ChEBI" id="CHEBI:136960"/>
        <dbReference type="ChEBI" id="CHEBI:175763"/>
        <dbReference type="EC" id="2.5.1.87"/>
    </reaction>
</comment>
<dbReference type="SUPFAM" id="SSF64005">
    <property type="entry name" value="Undecaprenyl diphosphate synthase"/>
    <property type="match status" value="1"/>
</dbReference>
<evidence type="ECO:0000256" key="5">
    <source>
        <dbReference type="ARBA" id="ARBA00012596"/>
    </source>
</evidence>
<dbReference type="GO" id="GO:0045547">
    <property type="term" value="F:ditrans,polycis-polyprenyl diphosphate synthase [(2E,6E)-farnesyl diphosphate specific] activity"/>
    <property type="evidence" value="ECO:0007669"/>
    <property type="project" value="UniProtKB-EC"/>
</dbReference>
<keyword evidence="6" id="KW-0808">Transferase</keyword>
<dbReference type="OrthoDB" id="19639at2759"/>
<dbReference type="VEuPathDB" id="FungiDB:GWK60_J08855"/>
<dbReference type="Proteomes" id="UP000054886">
    <property type="component" value="Unassembled WGS sequence"/>
</dbReference>
<evidence type="ECO:0000256" key="10">
    <source>
        <dbReference type="ARBA" id="ARBA00022989"/>
    </source>
</evidence>
<keyword evidence="7" id="KW-0812">Transmembrane</keyword>
<dbReference type="VEuPathDB" id="FungiDB:GVI51_J08877"/>
<evidence type="ECO:0000256" key="12">
    <source>
        <dbReference type="ARBA" id="ARBA00047353"/>
    </source>
</evidence>
<keyword evidence="8" id="KW-0256">Endoplasmic reticulum</keyword>
<protein>
    <recommendedName>
        <fullName evidence="5">ditrans,polycis-polyprenyl diphosphate synthase [(2E,6E)-farnesyldiphosphate specific]</fullName>
        <ecNumber evidence="5">2.5.1.87</ecNumber>
    </recommendedName>
</protein>
<evidence type="ECO:0000256" key="2">
    <source>
        <dbReference type="ARBA" id="ARBA00004586"/>
    </source>
</evidence>
<name>A0A0W0CF17_CANGB</name>
<dbReference type="UniPathway" id="UPA00378"/>